<gene>
    <name evidence="1" type="ORF">CWI32_09370</name>
</gene>
<evidence type="ECO:0000313" key="2">
    <source>
        <dbReference type="Proteomes" id="UP000243446"/>
    </source>
</evidence>
<accession>A0A2H9YQX8</accession>
<dbReference type="AlphaFoldDB" id="A0A2H9YQX8"/>
<evidence type="ECO:0000313" key="1">
    <source>
        <dbReference type="EMBL" id="PJO75055.1"/>
    </source>
</evidence>
<reference evidence="1 2" key="1">
    <citation type="submission" date="2017-11" db="EMBL/GenBank/DDBJ databases">
        <title>Revising the taxonomy of the Acinetobacter lwoffii group: the description of Acinetobacter pseudolwoffii sp. nov. and emended description of Acinetobacter lwoffii.</title>
        <authorList>
            <person name="Nemec A."/>
            <person name="Radolfova-Krizova L."/>
        </authorList>
    </citation>
    <scope>NUCLEOTIDE SEQUENCE [LARGE SCALE GENOMIC DNA]</scope>
    <source>
        <strain evidence="1 2">ANC 5044</strain>
    </source>
</reference>
<proteinExistence type="predicted"/>
<sequence>MQDIVLCSQLASRHGLLVGLTETKKTVTLIYEQSVDRNSAFEMLQNPSGRTSKKCQTSRICKTASQGTVTSNR</sequence>
<dbReference type="EMBL" id="PHRG01000004">
    <property type="protein sequence ID" value="PJO75055.1"/>
    <property type="molecule type" value="Genomic_DNA"/>
</dbReference>
<organism evidence="1 2">
    <name type="scientific">Acinetobacter pseudolwoffii</name>
    <dbReference type="NCBI Taxonomy" id="2053287"/>
    <lineage>
        <taxon>Bacteria</taxon>
        <taxon>Pseudomonadati</taxon>
        <taxon>Pseudomonadota</taxon>
        <taxon>Gammaproteobacteria</taxon>
        <taxon>Moraxellales</taxon>
        <taxon>Moraxellaceae</taxon>
        <taxon>Acinetobacter</taxon>
    </lineage>
</organism>
<comment type="caution">
    <text evidence="1">The sequence shown here is derived from an EMBL/GenBank/DDBJ whole genome shotgun (WGS) entry which is preliminary data.</text>
</comment>
<name>A0A2H9YQX8_9GAMM</name>
<dbReference type="Proteomes" id="UP000243446">
    <property type="component" value="Unassembled WGS sequence"/>
</dbReference>
<protein>
    <submittedName>
        <fullName evidence="1">Uncharacterized protein</fullName>
    </submittedName>
</protein>